<dbReference type="GO" id="GO:0003700">
    <property type="term" value="F:DNA-binding transcription factor activity"/>
    <property type="evidence" value="ECO:0007669"/>
    <property type="project" value="TreeGrafter"/>
</dbReference>
<dbReference type="InterPro" id="IPR036390">
    <property type="entry name" value="WH_DNA-bd_sf"/>
</dbReference>
<dbReference type="PANTHER" id="PTHR30136:SF24">
    <property type="entry name" value="HTH-TYPE TRANSCRIPTIONAL REPRESSOR ALLR"/>
    <property type="match status" value="1"/>
</dbReference>
<keyword evidence="2" id="KW-0238">DNA-binding</keyword>
<evidence type="ECO:0000313" key="6">
    <source>
        <dbReference type="EMBL" id="TGY61287.1"/>
    </source>
</evidence>
<dbReference type="EMBL" id="SRYE01000005">
    <property type="protein sequence ID" value="TGY61287.1"/>
    <property type="molecule type" value="Genomic_DNA"/>
</dbReference>
<dbReference type="Proteomes" id="UP000310263">
    <property type="component" value="Unassembled WGS sequence"/>
</dbReference>
<dbReference type="SUPFAM" id="SSF55781">
    <property type="entry name" value="GAF domain-like"/>
    <property type="match status" value="1"/>
</dbReference>
<dbReference type="GO" id="GO:0003677">
    <property type="term" value="F:DNA binding"/>
    <property type="evidence" value="ECO:0007669"/>
    <property type="project" value="UniProtKB-KW"/>
</dbReference>
<keyword evidence="1" id="KW-0805">Transcription regulation</keyword>
<dbReference type="PANTHER" id="PTHR30136">
    <property type="entry name" value="HELIX-TURN-HELIX TRANSCRIPTIONAL REGULATOR, ICLR FAMILY"/>
    <property type="match status" value="1"/>
</dbReference>
<dbReference type="InterPro" id="IPR036388">
    <property type="entry name" value="WH-like_DNA-bd_sf"/>
</dbReference>
<dbReference type="InterPro" id="IPR014757">
    <property type="entry name" value="Tscrpt_reg_IclR_C"/>
</dbReference>
<evidence type="ECO:0000256" key="3">
    <source>
        <dbReference type="ARBA" id="ARBA00023163"/>
    </source>
</evidence>
<dbReference type="InterPro" id="IPR005471">
    <property type="entry name" value="Tscrpt_reg_IclR_N"/>
</dbReference>
<evidence type="ECO:0000259" key="5">
    <source>
        <dbReference type="PROSITE" id="PS51078"/>
    </source>
</evidence>
<protein>
    <submittedName>
        <fullName evidence="6">IclR family transcriptional regulator</fullName>
    </submittedName>
</protein>
<dbReference type="InterPro" id="IPR050707">
    <property type="entry name" value="HTH_MetabolicPath_Reg"/>
</dbReference>
<feature type="domain" description="IclR-ED" evidence="5">
    <location>
        <begin position="103"/>
        <end position="283"/>
    </location>
</feature>
<dbReference type="OrthoDB" id="9000968at2"/>
<proteinExistence type="predicted"/>
<gene>
    <name evidence="6" type="ORF">E5334_07665</name>
</gene>
<keyword evidence="3" id="KW-0804">Transcription</keyword>
<comment type="caution">
    <text evidence="6">The sequence shown here is derived from an EMBL/GenBank/DDBJ whole genome shotgun (WGS) entry which is preliminary data.</text>
</comment>
<sequence>MNGCFSTANGYFRGLTTQSENYLNAHSKRGNMAPSHAPAHRTTQRILEILTLIAAEKDGLSLTDLCRAMDAPKGSLYPILKTMSDQRFLSQDPTSGRYHMGAMTALCGRAFEQNDGTFKLLNECARQVVDACGETCQVGFRDGSYVRYLLRVDSPQPVRLASVPGVTLPLHTTAIGKALLSALPNQEVDQLVKIPWERLTSHTLATPELLHLELDQVRAGDFAYDRGETSEGVTCIALPVHKGDQIPWGIGVTTPAFRLDQHKEALIKEVLAASRATLESLLA</sequence>
<dbReference type="Gene3D" id="1.10.10.10">
    <property type="entry name" value="Winged helix-like DNA-binding domain superfamily/Winged helix DNA-binding domain"/>
    <property type="match status" value="1"/>
</dbReference>
<dbReference type="InterPro" id="IPR029016">
    <property type="entry name" value="GAF-like_dom_sf"/>
</dbReference>
<organism evidence="6 7">
    <name type="scientific">Muricaecibacterium torontonense</name>
    <dbReference type="NCBI Taxonomy" id="3032871"/>
    <lineage>
        <taxon>Bacteria</taxon>
        <taxon>Bacillati</taxon>
        <taxon>Actinomycetota</taxon>
        <taxon>Coriobacteriia</taxon>
        <taxon>Coriobacteriales</taxon>
        <taxon>Atopobiaceae</taxon>
        <taxon>Muricaecibacterium</taxon>
    </lineage>
</organism>
<reference evidence="6 7" key="1">
    <citation type="submission" date="2019-04" db="EMBL/GenBank/DDBJ databases">
        <title>Microbes associate with the intestines of laboratory mice.</title>
        <authorList>
            <person name="Navarre W."/>
            <person name="Wong E."/>
            <person name="Huang K."/>
            <person name="Tropini C."/>
            <person name="Ng K."/>
            <person name="Yu B."/>
        </authorList>
    </citation>
    <scope>NUCLEOTIDE SEQUENCE [LARGE SCALE GENOMIC DNA]</scope>
    <source>
        <strain evidence="6 7">NM07_P-09</strain>
    </source>
</reference>
<evidence type="ECO:0000256" key="2">
    <source>
        <dbReference type="ARBA" id="ARBA00023125"/>
    </source>
</evidence>
<feature type="domain" description="HTH iclR-type" evidence="4">
    <location>
        <begin position="40"/>
        <end position="102"/>
    </location>
</feature>
<dbReference type="PROSITE" id="PS51077">
    <property type="entry name" value="HTH_ICLR"/>
    <property type="match status" value="1"/>
</dbReference>
<dbReference type="GO" id="GO:0045892">
    <property type="term" value="P:negative regulation of DNA-templated transcription"/>
    <property type="evidence" value="ECO:0007669"/>
    <property type="project" value="TreeGrafter"/>
</dbReference>
<evidence type="ECO:0000256" key="1">
    <source>
        <dbReference type="ARBA" id="ARBA00023015"/>
    </source>
</evidence>
<evidence type="ECO:0000259" key="4">
    <source>
        <dbReference type="PROSITE" id="PS51077"/>
    </source>
</evidence>
<dbReference type="PROSITE" id="PS51078">
    <property type="entry name" value="ICLR_ED"/>
    <property type="match status" value="1"/>
</dbReference>
<accession>A0A4S2EZ03</accession>
<dbReference type="AlphaFoldDB" id="A0A4S2EZ03"/>
<dbReference type="Pfam" id="PF01614">
    <property type="entry name" value="IclR_C"/>
    <property type="match status" value="1"/>
</dbReference>
<dbReference type="SUPFAM" id="SSF46785">
    <property type="entry name" value="Winged helix' DNA-binding domain"/>
    <property type="match status" value="1"/>
</dbReference>
<name>A0A4S2EZ03_9ACTN</name>
<dbReference type="SMART" id="SM00346">
    <property type="entry name" value="HTH_ICLR"/>
    <property type="match status" value="1"/>
</dbReference>
<dbReference type="Gene3D" id="3.30.450.40">
    <property type="match status" value="1"/>
</dbReference>
<dbReference type="Pfam" id="PF09339">
    <property type="entry name" value="HTH_IclR"/>
    <property type="match status" value="1"/>
</dbReference>
<keyword evidence="7" id="KW-1185">Reference proteome</keyword>
<evidence type="ECO:0000313" key="7">
    <source>
        <dbReference type="Proteomes" id="UP000310263"/>
    </source>
</evidence>